<keyword evidence="7 12" id="KW-0378">Hydrolase</keyword>
<dbReference type="PROSITE" id="PS00591">
    <property type="entry name" value="GH10_1"/>
    <property type="match status" value="1"/>
</dbReference>
<evidence type="ECO:0000256" key="7">
    <source>
        <dbReference type="ARBA" id="ARBA00022801"/>
    </source>
</evidence>
<dbReference type="SMART" id="SM00633">
    <property type="entry name" value="Glyco_10"/>
    <property type="match status" value="1"/>
</dbReference>
<feature type="region of interest" description="Disordered" evidence="13">
    <location>
        <begin position="394"/>
        <end position="415"/>
    </location>
</feature>
<keyword evidence="6" id="KW-0858">Xylan degradation</keyword>
<comment type="caution">
    <text evidence="16">The sequence shown here is derived from an EMBL/GenBank/DDBJ whole genome shotgun (WGS) entry which is preliminary data.</text>
</comment>
<dbReference type="PANTHER" id="PTHR31490">
    <property type="entry name" value="GLYCOSYL HYDROLASE"/>
    <property type="match status" value="1"/>
</dbReference>
<dbReference type="AlphaFoldDB" id="A0AAN7WDK7"/>
<comment type="catalytic activity">
    <reaction evidence="1 12">
        <text>Endohydrolysis of (1-&gt;4)-beta-D-xylosidic linkages in xylans.</text>
        <dbReference type="EC" id="3.2.1.8"/>
    </reaction>
</comment>
<dbReference type="Pfam" id="PF00331">
    <property type="entry name" value="Glyco_hydro_10"/>
    <property type="match status" value="1"/>
</dbReference>
<organism evidence="16 17">
    <name type="scientific">Elasticomyces elasticus</name>
    <dbReference type="NCBI Taxonomy" id="574655"/>
    <lineage>
        <taxon>Eukaryota</taxon>
        <taxon>Fungi</taxon>
        <taxon>Dikarya</taxon>
        <taxon>Ascomycota</taxon>
        <taxon>Pezizomycotina</taxon>
        <taxon>Dothideomycetes</taxon>
        <taxon>Dothideomycetidae</taxon>
        <taxon>Mycosphaerellales</taxon>
        <taxon>Teratosphaeriaceae</taxon>
        <taxon>Elasticomyces</taxon>
    </lineage>
</organism>
<keyword evidence="10 12" id="KW-0624">Polysaccharide degradation</keyword>
<dbReference type="PRINTS" id="PR00134">
    <property type="entry name" value="GLHYDRLASE10"/>
</dbReference>
<evidence type="ECO:0000256" key="8">
    <source>
        <dbReference type="ARBA" id="ARBA00023277"/>
    </source>
</evidence>
<feature type="signal peptide" evidence="14">
    <location>
        <begin position="1"/>
        <end position="19"/>
    </location>
</feature>
<feature type="chain" id="PRO_5042816993" description="Beta-xylanase" evidence="14">
    <location>
        <begin position="20"/>
        <end position="491"/>
    </location>
</feature>
<dbReference type="Proteomes" id="UP001310594">
    <property type="component" value="Unassembled WGS sequence"/>
</dbReference>
<evidence type="ECO:0000256" key="5">
    <source>
        <dbReference type="ARBA" id="ARBA00022525"/>
    </source>
</evidence>
<evidence type="ECO:0000313" key="16">
    <source>
        <dbReference type="EMBL" id="KAK5708026.1"/>
    </source>
</evidence>
<evidence type="ECO:0000256" key="10">
    <source>
        <dbReference type="ARBA" id="ARBA00023326"/>
    </source>
</evidence>
<dbReference type="PROSITE" id="PS51760">
    <property type="entry name" value="GH10_2"/>
    <property type="match status" value="1"/>
</dbReference>
<evidence type="ECO:0000256" key="4">
    <source>
        <dbReference type="ARBA" id="ARBA00007495"/>
    </source>
</evidence>
<evidence type="ECO:0000256" key="9">
    <source>
        <dbReference type="ARBA" id="ARBA00023295"/>
    </source>
</evidence>
<dbReference type="PANTHER" id="PTHR31490:SF35">
    <property type="entry name" value="ENDO-1,4-BETA-XYLANASE"/>
    <property type="match status" value="1"/>
</dbReference>
<evidence type="ECO:0000313" key="17">
    <source>
        <dbReference type="Proteomes" id="UP001310594"/>
    </source>
</evidence>
<evidence type="ECO:0000256" key="13">
    <source>
        <dbReference type="SAM" id="MobiDB-lite"/>
    </source>
</evidence>
<comment type="pathway">
    <text evidence="3">Glycan degradation; xylan degradation.</text>
</comment>
<evidence type="ECO:0000256" key="14">
    <source>
        <dbReference type="SAM" id="SignalP"/>
    </source>
</evidence>
<dbReference type="GO" id="GO:0045493">
    <property type="term" value="P:xylan catabolic process"/>
    <property type="evidence" value="ECO:0007669"/>
    <property type="project" value="UniProtKB-KW"/>
</dbReference>
<dbReference type="GO" id="GO:0005576">
    <property type="term" value="C:extracellular region"/>
    <property type="evidence" value="ECO:0007669"/>
    <property type="project" value="UniProtKB-SubCell"/>
</dbReference>
<comment type="similarity">
    <text evidence="4 12">Belongs to the glycosyl hydrolase 10 (cellulase F) family.</text>
</comment>
<reference evidence="16" key="1">
    <citation type="submission" date="2023-08" db="EMBL/GenBank/DDBJ databases">
        <title>Black Yeasts Isolated from many extreme environments.</title>
        <authorList>
            <person name="Coleine C."/>
            <person name="Stajich J.E."/>
            <person name="Selbmann L."/>
        </authorList>
    </citation>
    <scope>NUCLEOTIDE SEQUENCE</scope>
    <source>
        <strain evidence="16">CCFEE 5810</strain>
    </source>
</reference>
<dbReference type="EMBL" id="JAVRQU010000001">
    <property type="protein sequence ID" value="KAK5708026.1"/>
    <property type="molecule type" value="Genomic_DNA"/>
</dbReference>
<proteinExistence type="inferred from homology"/>
<dbReference type="InterPro" id="IPR001000">
    <property type="entry name" value="GH10_dom"/>
</dbReference>
<keyword evidence="5" id="KW-0964">Secreted</keyword>
<sequence length="491" mass="51426">MKSYQTVALVALATGMVQAAPYNDFLKRQASGLNSAIVAAGKLYFGTATETFTLEDAEYATQVSNTADFGQLSPANSMKWQSVEPTQDTFTFDGGDAIADLAEANGQLLRCHTLVWYNQLPTWVSGGGFDNATLIEVMTNHITATVTQWKGKCYAWDVVNEAISDNGDGSFRSNVFLDTIGEAYIPIAFAAAAAADPDAKLYYNDYSIESDSPKATAALNIVKLVQSYGVKIDGIGLQAHFIVGSTPSTEAQAANMEAFAALGVEVGITELDIRTDTPVTASAQTQQAADYASTIDACMQVDACVGITLWDWTDKYSWVPGTFSGEGSALPWDEDLQKKEDVYDAMIAAIGGSASGNVTASATATAAPTSSAASSVEVDPVTLITSSYASETSTSEAAPVTTAAPTTAPSSAPESSYTTFTTLCTESANGTTYTTIHTHSAPIYSNSTMVGPIATGTGIILPTANGTVVVPVTTLPLPTSEPECEVEYVYV</sequence>
<keyword evidence="14" id="KW-0732">Signal</keyword>
<dbReference type="GO" id="GO:0031176">
    <property type="term" value="F:endo-1,4-beta-xylanase activity"/>
    <property type="evidence" value="ECO:0007669"/>
    <property type="project" value="UniProtKB-EC"/>
</dbReference>
<gene>
    <name evidence="16" type="ORF">LTR97_000566</name>
</gene>
<dbReference type="EC" id="3.2.1.8" evidence="12"/>
<feature type="active site" description="Nucleophile" evidence="11">
    <location>
        <position position="270"/>
    </location>
</feature>
<feature type="domain" description="GH10" evidence="15">
    <location>
        <begin position="27"/>
        <end position="349"/>
    </location>
</feature>
<evidence type="ECO:0000259" key="15">
    <source>
        <dbReference type="PROSITE" id="PS51760"/>
    </source>
</evidence>
<evidence type="ECO:0000256" key="3">
    <source>
        <dbReference type="ARBA" id="ARBA00004851"/>
    </source>
</evidence>
<keyword evidence="9 12" id="KW-0326">Glycosidase</keyword>
<dbReference type="InterPro" id="IPR044846">
    <property type="entry name" value="GH10"/>
</dbReference>
<evidence type="ECO:0000256" key="11">
    <source>
        <dbReference type="PROSITE-ProRule" id="PRU10061"/>
    </source>
</evidence>
<evidence type="ECO:0000256" key="12">
    <source>
        <dbReference type="RuleBase" id="RU361174"/>
    </source>
</evidence>
<keyword evidence="8 12" id="KW-0119">Carbohydrate metabolism</keyword>
<dbReference type="InterPro" id="IPR017853">
    <property type="entry name" value="GH"/>
</dbReference>
<comment type="subcellular location">
    <subcellularLocation>
        <location evidence="2">Secreted</location>
    </subcellularLocation>
</comment>
<name>A0AAN7WDK7_9PEZI</name>
<evidence type="ECO:0000256" key="2">
    <source>
        <dbReference type="ARBA" id="ARBA00004613"/>
    </source>
</evidence>
<protein>
    <recommendedName>
        <fullName evidence="12">Beta-xylanase</fullName>
        <ecNumber evidence="12">3.2.1.8</ecNumber>
    </recommendedName>
</protein>
<dbReference type="Gene3D" id="3.20.20.80">
    <property type="entry name" value="Glycosidases"/>
    <property type="match status" value="1"/>
</dbReference>
<evidence type="ECO:0000256" key="6">
    <source>
        <dbReference type="ARBA" id="ARBA00022651"/>
    </source>
</evidence>
<dbReference type="SUPFAM" id="SSF51445">
    <property type="entry name" value="(Trans)glycosidases"/>
    <property type="match status" value="1"/>
</dbReference>
<accession>A0AAN7WDK7</accession>
<dbReference type="InterPro" id="IPR031158">
    <property type="entry name" value="GH10_AS"/>
</dbReference>
<evidence type="ECO:0000256" key="1">
    <source>
        <dbReference type="ARBA" id="ARBA00000681"/>
    </source>
</evidence>